<dbReference type="EMBL" id="CAJOBP010003186">
    <property type="protein sequence ID" value="CAF4393529.1"/>
    <property type="molecule type" value="Genomic_DNA"/>
</dbReference>
<dbReference type="PRINTS" id="PR00381">
    <property type="entry name" value="KINESINLIGHT"/>
</dbReference>
<evidence type="ECO:0000256" key="3">
    <source>
        <dbReference type="PROSITE-ProRule" id="PRU00339"/>
    </source>
</evidence>
<dbReference type="InterPro" id="IPR011990">
    <property type="entry name" value="TPR-like_helical_dom_sf"/>
</dbReference>
<dbReference type="SUPFAM" id="SSF81901">
    <property type="entry name" value="HCP-like"/>
    <property type="match status" value="1"/>
</dbReference>
<feature type="repeat" description="TPR" evidence="3">
    <location>
        <begin position="609"/>
        <end position="642"/>
    </location>
</feature>
<dbReference type="Pfam" id="PF13424">
    <property type="entry name" value="TPR_12"/>
    <property type="match status" value="3"/>
</dbReference>
<dbReference type="SUPFAM" id="SSF48452">
    <property type="entry name" value="TPR-like"/>
    <property type="match status" value="1"/>
</dbReference>
<evidence type="ECO:0000256" key="1">
    <source>
        <dbReference type="ARBA" id="ARBA00022737"/>
    </source>
</evidence>
<dbReference type="Pfam" id="PF13181">
    <property type="entry name" value="TPR_8"/>
    <property type="match status" value="1"/>
</dbReference>
<comment type="caution">
    <text evidence="5">The sequence shown here is derived from an EMBL/GenBank/DDBJ whole genome shotgun (WGS) entry which is preliminary data.</text>
</comment>
<dbReference type="EMBL" id="CAJOBO010003371">
    <property type="protein sequence ID" value="CAF4490496.1"/>
    <property type="molecule type" value="Genomic_DNA"/>
</dbReference>
<feature type="repeat" description="TPR" evidence="3">
    <location>
        <begin position="525"/>
        <end position="558"/>
    </location>
</feature>
<keyword evidence="2 3" id="KW-0802">TPR repeat</keyword>
<evidence type="ECO:0000313" key="5">
    <source>
        <dbReference type="EMBL" id="CAF4490496.1"/>
    </source>
</evidence>
<evidence type="ECO:0000256" key="2">
    <source>
        <dbReference type="ARBA" id="ARBA00022803"/>
    </source>
</evidence>
<feature type="repeat" description="TPR" evidence="3">
    <location>
        <begin position="567"/>
        <end position="600"/>
    </location>
</feature>
<organism evidence="5 6">
    <name type="scientific">Rotaria socialis</name>
    <dbReference type="NCBI Taxonomy" id="392032"/>
    <lineage>
        <taxon>Eukaryota</taxon>
        <taxon>Metazoa</taxon>
        <taxon>Spiralia</taxon>
        <taxon>Gnathifera</taxon>
        <taxon>Rotifera</taxon>
        <taxon>Eurotatoria</taxon>
        <taxon>Bdelloidea</taxon>
        <taxon>Philodinida</taxon>
        <taxon>Philodinidae</taxon>
        <taxon>Rotaria</taxon>
    </lineage>
</organism>
<gene>
    <name evidence="5" type="ORF">HFQ381_LOCUS26985</name>
    <name evidence="4" type="ORF">UJA718_LOCUS18593</name>
</gene>
<feature type="repeat" description="TPR" evidence="3">
    <location>
        <begin position="441"/>
        <end position="474"/>
    </location>
</feature>
<accession>A0A820UUG8</accession>
<dbReference type="InterPro" id="IPR019734">
    <property type="entry name" value="TPR_rpt"/>
</dbReference>
<dbReference type="Proteomes" id="UP000663873">
    <property type="component" value="Unassembled WGS sequence"/>
</dbReference>
<dbReference type="Pfam" id="PF13374">
    <property type="entry name" value="TPR_10"/>
    <property type="match status" value="2"/>
</dbReference>
<evidence type="ECO:0000313" key="4">
    <source>
        <dbReference type="EMBL" id="CAF4393529.1"/>
    </source>
</evidence>
<dbReference type="Gene3D" id="1.25.40.10">
    <property type="entry name" value="Tetratricopeptide repeat domain"/>
    <property type="match status" value="3"/>
</dbReference>
<dbReference type="Gene3D" id="3.90.176.10">
    <property type="entry name" value="Toxin ADP-ribosyltransferase, Chain A, domain 1"/>
    <property type="match status" value="1"/>
</dbReference>
<keyword evidence="7" id="KW-1185">Reference proteome</keyword>
<dbReference type="PROSITE" id="PS51996">
    <property type="entry name" value="TR_MART"/>
    <property type="match status" value="1"/>
</dbReference>
<reference evidence="5" key="1">
    <citation type="submission" date="2021-02" db="EMBL/GenBank/DDBJ databases">
        <authorList>
            <person name="Nowell W R."/>
        </authorList>
    </citation>
    <scope>NUCLEOTIDE SEQUENCE</scope>
</reference>
<dbReference type="Proteomes" id="UP000663851">
    <property type="component" value="Unassembled WGS sequence"/>
</dbReference>
<dbReference type="SUPFAM" id="SSF56399">
    <property type="entry name" value="ADP-ribosylation"/>
    <property type="match status" value="1"/>
</dbReference>
<dbReference type="AlphaFoldDB" id="A0A820UUG8"/>
<feature type="repeat" description="TPR" evidence="3">
    <location>
        <begin position="651"/>
        <end position="684"/>
    </location>
</feature>
<feature type="repeat" description="TPR" evidence="3">
    <location>
        <begin position="483"/>
        <end position="516"/>
    </location>
</feature>
<dbReference type="PANTHER" id="PTHR45641:SF1">
    <property type="entry name" value="AAA+ ATPASE DOMAIN-CONTAINING PROTEIN"/>
    <property type="match status" value="1"/>
</dbReference>
<dbReference type="SMART" id="SM00028">
    <property type="entry name" value="TPR"/>
    <property type="match status" value="9"/>
</dbReference>
<name>A0A820UUG8_9BILA</name>
<evidence type="ECO:0000313" key="7">
    <source>
        <dbReference type="Proteomes" id="UP000663873"/>
    </source>
</evidence>
<keyword evidence="1" id="KW-0677">Repeat</keyword>
<evidence type="ECO:0000313" key="6">
    <source>
        <dbReference type="Proteomes" id="UP000663851"/>
    </source>
</evidence>
<proteinExistence type="predicted"/>
<feature type="repeat" description="TPR" evidence="3">
    <location>
        <begin position="693"/>
        <end position="726"/>
    </location>
</feature>
<dbReference type="PANTHER" id="PTHR45641">
    <property type="entry name" value="TETRATRICOPEPTIDE REPEAT PROTEIN (AFU_ORTHOLOGUE AFUA_6G03870)"/>
    <property type="match status" value="1"/>
</dbReference>
<feature type="repeat" description="TPR" evidence="3">
    <location>
        <begin position="777"/>
        <end position="810"/>
    </location>
</feature>
<feature type="repeat" description="TPR" evidence="3">
    <location>
        <begin position="735"/>
        <end position="768"/>
    </location>
</feature>
<sequence>MNGHQSKQNTPETKTIPTAHQLASSTVMRHIQRMAKNNWIIWIDDNFDPENEDHKNMLTQLQIITNDLHTFTQCDECIDFLTDVQDRKVCLIVSNIMGQRIVPLIHDTPKLHSIYIYGNCKLSHESWNNNWNKIKGVYEETTPIWNALKTANKQYNQDDISLSFVNVDQAGSIQNLDQLEPSFMYTQLFKEILLSMQHGQQAKDDFIQFWYKNYIGNPTKLKDIAEFGRDYSPEKSIWWYSRDYFLYRTLNWSLRILEAGAIMKMVFFICDLHRTIESLYKQQGNLYNRANFQVFRGQGLSEADFDKLKKNKGGLISFNNFLSTSKDRDVSLVFAEGAIGNCGMVGILFQMSIDPIISSTPFAFIQEHSYLRDEEEILFSMHTVFRIEDIQKLDSKNPIYQVDLKLTSDDDEQLHELTEFIQGDDADKIGWSRLEDHPSLATTYNNIGEVCRSMDNYLKAREFFEKANKIFEKAIPLNPISLANSHSNIGTAYYGMSNYSKALEFYEKARQTWEKSLPPNHPDLATSYNNIATVYDNMSDYSKALEYYEKDLKISKNTLPPNHPALATSYNNIGQVYKNLGNYSKAFEYYEIAHQINEIALSPQHPDSATYYNNIAALYHNIGNYVKALEFYEKSHKILEQSLPTSHPNVGASYNNIALVYDNMGNYTKALDFYDKALKIKEITLPPNHPSFSNSYNNVGSVYDNMGDYAKALEFYGKALKIREIALPLNHPNRATCYNNIGTVYYSMGDYSKALEYYDTAKTILEIALPCNHPGLATSYACIGVVYDEMGDYVKALSYLEKTLAIQQKSLPPKHHSIKETIDTINDVKKKLWRASNALYTKRS</sequence>
<dbReference type="PROSITE" id="PS50005">
    <property type="entry name" value="TPR"/>
    <property type="match status" value="9"/>
</dbReference>
<protein>
    <submittedName>
        <fullName evidence="5">Uncharacterized protein</fullName>
    </submittedName>
</protein>
<dbReference type="PROSITE" id="PS50293">
    <property type="entry name" value="TPR_REGION"/>
    <property type="match status" value="5"/>
</dbReference>